<evidence type="ECO:0000256" key="7">
    <source>
        <dbReference type="ARBA" id="ARBA00022786"/>
    </source>
</evidence>
<dbReference type="CDD" id="cd20335">
    <property type="entry name" value="BRcat_RBR"/>
    <property type="match status" value="1"/>
</dbReference>
<reference evidence="11" key="1">
    <citation type="journal article" date="2023" name="Mol. Phylogenet. Evol.">
        <title>Genome-scale phylogeny and comparative genomics of the fungal order Sordariales.</title>
        <authorList>
            <person name="Hensen N."/>
            <person name="Bonometti L."/>
            <person name="Westerberg I."/>
            <person name="Brannstrom I.O."/>
            <person name="Guillou S."/>
            <person name="Cros-Aarteil S."/>
            <person name="Calhoun S."/>
            <person name="Haridas S."/>
            <person name="Kuo A."/>
            <person name="Mondo S."/>
            <person name="Pangilinan J."/>
            <person name="Riley R."/>
            <person name="LaButti K."/>
            <person name="Andreopoulos B."/>
            <person name="Lipzen A."/>
            <person name="Chen C."/>
            <person name="Yan M."/>
            <person name="Daum C."/>
            <person name="Ng V."/>
            <person name="Clum A."/>
            <person name="Steindorff A."/>
            <person name="Ohm R.A."/>
            <person name="Martin F."/>
            <person name="Silar P."/>
            <person name="Natvig D.O."/>
            <person name="Lalanne C."/>
            <person name="Gautier V."/>
            <person name="Ament-Velasquez S.L."/>
            <person name="Kruys A."/>
            <person name="Hutchinson M.I."/>
            <person name="Powell A.J."/>
            <person name="Barry K."/>
            <person name="Miller A.N."/>
            <person name="Grigoriev I.V."/>
            <person name="Debuchy R."/>
            <person name="Gladieux P."/>
            <person name="Hiltunen Thoren M."/>
            <person name="Johannesson H."/>
        </authorList>
    </citation>
    <scope>NUCLEOTIDE SEQUENCE</scope>
    <source>
        <strain evidence="11">FGSC 1904</strain>
    </source>
</reference>
<keyword evidence="8" id="KW-0862">Zinc</keyword>
<evidence type="ECO:0000313" key="12">
    <source>
        <dbReference type="Proteomes" id="UP001281003"/>
    </source>
</evidence>
<evidence type="ECO:0000313" key="11">
    <source>
        <dbReference type="EMBL" id="KAK3396904.1"/>
    </source>
</evidence>
<dbReference type="CDD" id="cd22584">
    <property type="entry name" value="Rcat_RBR_unk"/>
    <property type="match status" value="1"/>
</dbReference>
<dbReference type="Proteomes" id="UP001281003">
    <property type="component" value="Unassembled WGS sequence"/>
</dbReference>
<keyword evidence="5" id="KW-0677">Repeat</keyword>
<name>A0AAE0PBJ2_SORBR</name>
<dbReference type="EC" id="2.3.2.31" evidence="2"/>
<accession>A0AAE0PBJ2</accession>
<evidence type="ECO:0000256" key="4">
    <source>
        <dbReference type="ARBA" id="ARBA00022723"/>
    </source>
</evidence>
<keyword evidence="6" id="KW-0863">Zinc-finger</keyword>
<feature type="domain" description="RING-type" evidence="10">
    <location>
        <begin position="175"/>
        <end position="372"/>
    </location>
</feature>
<dbReference type="InterPro" id="IPR017907">
    <property type="entry name" value="Znf_RING_CS"/>
</dbReference>
<dbReference type="AlphaFoldDB" id="A0AAE0PBJ2"/>
<dbReference type="PROSITE" id="PS00518">
    <property type="entry name" value="ZF_RING_1"/>
    <property type="match status" value="1"/>
</dbReference>
<evidence type="ECO:0000256" key="9">
    <source>
        <dbReference type="SAM" id="Coils"/>
    </source>
</evidence>
<dbReference type="InterPro" id="IPR002867">
    <property type="entry name" value="IBR_dom"/>
</dbReference>
<dbReference type="InterPro" id="IPR044066">
    <property type="entry name" value="TRIAD_supradom"/>
</dbReference>
<keyword evidence="4" id="KW-0479">Metal-binding</keyword>
<evidence type="ECO:0000256" key="3">
    <source>
        <dbReference type="ARBA" id="ARBA00022679"/>
    </source>
</evidence>
<evidence type="ECO:0000256" key="1">
    <source>
        <dbReference type="ARBA" id="ARBA00001798"/>
    </source>
</evidence>
<sequence length="455" mass="51395">MDVNLLDIDRSGLDLETLKLTIEFHLQDLNELQEAINGKGKRRAGETTDLETAIAAYEAELASVNQRLADRAMCASIVDAVRQDASAIAEMMQAEEQARQDRQMACSLGGVPQPQARPTSPTFSMVTEPLEEDFIDKLSAIYISNPVGNGVAESSSWAASRSRSATLGTGPNTSVMRECVICTNSFRFYEVATFPCEHHMCKGCLVELFTRLLTDRTLFPPRCCREPIALDKARFLLGPKLVGRYLAKKLEYETENPTYCFQPTCSQFIPPLVIHNNVGMCVKCHLRTCALCKSQAHVGMDCPQDNSTQDVLEMAEREGWKRCYSCHRMVELGTGCNHITCLCGAEFCYVCGERWQTPKACPCELFSEQALMAQAHRHVNRDANGARLPVRERQARVQAAAQYLLQNHECVHNGRWTSRRGRHQCEECRDWLPEFIYECQQCRVLACRRCRFNRL</sequence>
<evidence type="ECO:0000256" key="6">
    <source>
        <dbReference type="ARBA" id="ARBA00022771"/>
    </source>
</evidence>
<organism evidence="11 12">
    <name type="scientific">Sordaria brevicollis</name>
    <dbReference type="NCBI Taxonomy" id="83679"/>
    <lineage>
        <taxon>Eukaryota</taxon>
        <taxon>Fungi</taxon>
        <taxon>Dikarya</taxon>
        <taxon>Ascomycota</taxon>
        <taxon>Pezizomycotina</taxon>
        <taxon>Sordariomycetes</taxon>
        <taxon>Sordariomycetidae</taxon>
        <taxon>Sordariales</taxon>
        <taxon>Sordariaceae</taxon>
        <taxon>Sordaria</taxon>
    </lineage>
</organism>
<dbReference type="Gene3D" id="3.30.40.10">
    <property type="entry name" value="Zinc/RING finger domain, C3HC4 (zinc finger)"/>
    <property type="match status" value="1"/>
</dbReference>
<keyword evidence="7" id="KW-0833">Ubl conjugation pathway</keyword>
<reference evidence="11" key="2">
    <citation type="submission" date="2023-07" db="EMBL/GenBank/DDBJ databases">
        <authorList>
            <consortium name="Lawrence Berkeley National Laboratory"/>
            <person name="Haridas S."/>
            <person name="Hensen N."/>
            <person name="Bonometti L."/>
            <person name="Westerberg I."/>
            <person name="Brannstrom I.O."/>
            <person name="Guillou S."/>
            <person name="Cros-Aarteil S."/>
            <person name="Calhoun S."/>
            <person name="Kuo A."/>
            <person name="Mondo S."/>
            <person name="Pangilinan J."/>
            <person name="Riley R."/>
            <person name="LaButti K."/>
            <person name="Andreopoulos B."/>
            <person name="Lipzen A."/>
            <person name="Chen C."/>
            <person name="Yanf M."/>
            <person name="Daum C."/>
            <person name="Ng V."/>
            <person name="Clum A."/>
            <person name="Steindorff A."/>
            <person name="Ohm R."/>
            <person name="Martin F."/>
            <person name="Silar P."/>
            <person name="Natvig D."/>
            <person name="Lalanne C."/>
            <person name="Gautier V."/>
            <person name="Ament-velasquez S.L."/>
            <person name="Kruys A."/>
            <person name="Hutchinson M.I."/>
            <person name="Powell A.J."/>
            <person name="Barry K."/>
            <person name="Miller A.N."/>
            <person name="Grigoriev I.V."/>
            <person name="Debuchy R."/>
            <person name="Gladieux P."/>
            <person name="Thoren M.H."/>
            <person name="Johannesson H."/>
        </authorList>
    </citation>
    <scope>NUCLEOTIDE SEQUENCE</scope>
    <source>
        <strain evidence="11">FGSC 1904</strain>
    </source>
</reference>
<comment type="catalytic activity">
    <reaction evidence="1">
        <text>[E2 ubiquitin-conjugating enzyme]-S-ubiquitinyl-L-cysteine + [acceptor protein]-L-lysine = [E2 ubiquitin-conjugating enzyme]-L-cysteine + [acceptor protein]-N(6)-ubiquitinyl-L-lysine.</text>
        <dbReference type="EC" id="2.3.2.31"/>
    </reaction>
</comment>
<proteinExistence type="predicted"/>
<dbReference type="GO" id="GO:0061630">
    <property type="term" value="F:ubiquitin protein ligase activity"/>
    <property type="evidence" value="ECO:0007669"/>
    <property type="project" value="UniProtKB-EC"/>
</dbReference>
<dbReference type="PROSITE" id="PS51873">
    <property type="entry name" value="TRIAD"/>
    <property type="match status" value="1"/>
</dbReference>
<protein>
    <recommendedName>
        <fullName evidence="2">RBR-type E3 ubiquitin transferase</fullName>
        <ecNumber evidence="2">2.3.2.31</ecNumber>
    </recommendedName>
</protein>
<dbReference type="EMBL" id="JAUTDP010000008">
    <property type="protein sequence ID" value="KAK3396904.1"/>
    <property type="molecule type" value="Genomic_DNA"/>
</dbReference>
<evidence type="ECO:0000259" key="10">
    <source>
        <dbReference type="PROSITE" id="PS51873"/>
    </source>
</evidence>
<dbReference type="InterPro" id="IPR031127">
    <property type="entry name" value="E3_UB_ligase_RBR"/>
</dbReference>
<dbReference type="InterPro" id="IPR013083">
    <property type="entry name" value="Znf_RING/FYVE/PHD"/>
</dbReference>
<evidence type="ECO:0000256" key="8">
    <source>
        <dbReference type="ARBA" id="ARBA00022833"/>
    </source>
</evidence>
<evidence type="ECO:0000256" key="2">
    <source>
        <dbReference type="ARBA" id="ARBA00012251"/>
    </source>
</evidence>
<comment type="caution">
    <text evidence="11">The sequence shown here is derived from an EMBL/GenBank/DDBJ whole genome shotgun (WGS) entry which is preliminary data.</text>
</comment>
<keyword evidence="3" id="KW-0808">Transferase</keyword>
<keyword evidence="12" id="KW-1185">Reference proteome</keyword>
<dbReference type="Gene3D" id="1.20.120.1750">
    <property type="match status" value="1"/>
</dbReference>
<gene>
    <name evidence="11" type="ORF">B0T20DRAFT_357038</name>
</gene>
<feature type="coiled-coil region" evidence="9">
    <location>
        <begin position="15"/>
        <end position="67"/>
    </location>
</feature>
<dbReference type="PANTHER" id="PTHR11685">
    <property type="entry name" value="RBR FAMILY RING FINGER AND IBR DOMAIN-CONTAINING"/>
    <property type="match status" value="1"/>
</dbReference>
<dbReference type="SUPFAM" id="SSF57850">
    <property type="entry name" value="RING/U-box"/>
    <property type="match status" value="3"/>
</dbReference>
<dbReference type="GO" id="GO:0016567">
    <property type="term" value="P:protein ubiquitination"/>
    <property type="evidence" value="ECO:0007669"/>
    <property type="project" value="InterPro"/>
</dbReference>
<evidence type="ECO:0000256" key="5">
    <source>
        <dbReference type="ARBA" id="ARBA00022737"/>
    </source>
</evidence>
<dbReference type="GO" id="GO:0008270">
    <property type="term" value="F:zinc ion binding"/>
    <property type="evidence" value="ECO:0007669"/>
    <property type="project" value="UniProtKB-KW"/>
</dbReference>
<keyword evidence="9" id="KW-0175">Coiled coil</keyword>
<dbReference type="Pfam" id="PF01485">
    <property type="entry name" value="IBR"/>
    <property type="match status" value="2"/>
</dbReference>